<protein>
    <recommendedName>
        <fullName evidence="3">Antibiotic biosynthesis monooxygenase</fullName>
    </recommendedName>
</protein>
<dbReference type="Proteomes" id="UP001596542">
    <property type="component" value="Unassembled WGS sequence"/>
</dbReference>
<dbReference type="RefSeq" id="WP_382271531.1">
    <property type="nucleotide sequence ID" value="NZ_JBHTBU010000001.1"/>
</dbReference>
<keyword evidence="2" id="KW-1185">Reference proteome</keyword>
<reference evidence="2" key="1">
    <citation type="journal article" date="2019" name="Int. J. Syst. Evol. Microbiol.">
        <title>The Global Catalogue of Microorganisms (GCM) 10K type strain sequencing project: providing services to taxonomists for standard genome sequencing and annotation.</title>
        <authorList>
            <consortium name="The Broad Institute Genomics Platform"/>
            <consortium name="The Broad Institute Genome Sequencing Center for Infectious Disease"/>
            <person name="Wu L."/>
            <person name="Ma J."/>
        </authorList>
    </citation>
    <scope>NUCLEOTIDE SEQUENCE [LARGE SCALE GENOMIC DNA]</scope>
    <source>
        <strain evidence="2">KACC 12508</strain>
    </source>
</reference>
<evidence type="ECO:0000313" key="1">
    <source>
        <dbReference type="EMBL" id="MFC7288168.1"/>
    </source>
</evidence>
<dbReference type="InterPro" id="IPR011008">
    <property type="entry name" value="Dimeric_a/b-barrel"/>
</dbReference>
<name>A0ABW2IAY0_9BURK</name>
<proteinExistence type="predicted"/>
<evidence type="ECO:0000313" key="2">
    <source>
        <dbReference type="Proteomes" id="UP001596542"/>
    </source>
</evidence>
<dbReference type="SUPFAM" id="SSF54909">
    <property type="entry name" value="Dimeric alpha+beta barrel"/>
    <property type="match status" value="1"/>
</dbReference>
<dbReference type="EMBL" id="JBHTBU010000001">
    <property type="protein sequence ID" value="MFC7288168.1"/>
    <property type="molecule type" value="Genomic_DNA"/>
</dbReference>
<comment type="caution">
    <text evidence="1">The sequence shown here is derived from an EMBL/GenBank/DDBJ whole genome shotgun (WGS) entry which is preliminary data.</text>
</comment>
<gene>
    <name evidence="1" type="ORF">ACFQPC_08990</name>
</gene>
<evidence type="ECO:0008006" key="3">
    <source>
        <dbReference type="Google" id="ProtNLM"/>
    </source>
</evidence>
<accession>A0ABW2IAY0</accession>
<sequence>MKTEAIEITSFSLSKGLTIDDFITANADVDIWLAKQPGFILRRISQRKDGTVIDMLLWDSTEDAEKAARGIVTELANSPVHAAIDQSTVDWSVNVCRHSVN</sequence>
<organism evidence="1 2">
    <name type="scientific">Herminiimonas glaciei</name>
    <dbReference type="NCBI Taxonomy" id="523788"/>
    <lineage>
        <taxon>Bacteria</taxon>
        <taxon>Pseudomonadati</taxon>
        <taxon>Pseudomonadota</taxon>
        <taxon>Betaproteobacteria</taxon>
        <taxon>Burkholderiales</taxon>
        <taxon>Oxalobacteraceae</taxon>
        <taxon>Herminiimonas</taxon>
    </lineage>
</organism>